<dbReference type="AlphaFoldDB" id="A0A804KAG1"/>
<feature type="compositionally biased region" description="Polar residues" evidence="1">
    <location>
        <begin position="636"/>
        <end position="672"/>
    </location>
</feature>
<accession>A0A804KAG1</accession>
<dbReference type="CDD" id="cd21538">
    <property type="entry name" value="SPOC_TFIIS"/>
    <property type="match status" value="1"/>
</dbReference>
<feature type="compositionally biased region" description="Polar residues" evidence="1">
    <location>
        <begin position="281"/>
        <end position="297"/>
    </location>
</feature>
<sequence>MNNNHLGPDVPLRKLILLASRNDSELQFMSEVSRKRKDMDSLPDNKISNIVFHPGNLSRHIEHLPPTDSTLPLPGLTPSLGASQSRTQGFPYDNEFISSRPTNAQSHFGDHPVCSMTSTLGSIYMKGATFMESANNSSDSFALQQNEQFVMANVTAPQVSVSTDARSSTDGIGRQAELSNLQSYVGMNLGHINQNISCTEAYLTAQGSYTGMNLGYENRDFTSKPLSCSMPSPCLQSVEPSKMKLFNKCSDLDGESLVKDFKESEITRTNGCCQYTDIADDSSTTKDTPNSAESYSVNKGKEDRGSHQNPRTYITQNEQIKYVAEKNSSVHTEKLWDGSLQLNTSTTVSTVAFFKSGEKAQDIRWCDLLEVKGKVRLQAFEKFIQELPRSRTRALMVISLCWKAGSSISGLTGMKEVAKVYQESERVGFAQICPGIDLYVCPRSETIITILAKFGFFKGMAAVEEDQNSLIGCVVWRRGCQSLDSASKASDNKINSLVEKALSSSEEILETNSPVLKKQDEHSKQTLLGTRQHDGMQCQHLPETRSNNADNASHMRTEIKSRESSSVDCSSKSVSVLHIASSLPYNSPIAPVQISPPQKQELRSKECLKNPLLCAVEGRQTVLGSEPARSLLLQSSQMLPDSHQRNITCSESSTYPSSYPDTLMQSAPSMPSGSIPVRLQTTQKPFSSSQEDPTSSVSKDENYIMHFKKSEAPATSSEPSQTTLPGPPPLPPEVLKRIIQARAAAVAKETNKGVVMVEIPVGHVSEPKKFSMVIGPSPVLPGPPLSLPQSLSVCPSPVDVDDLPEFDFSSTSKFIESPGNKYPWSSYPISEVHPFNKQLPSDMGHNLTPHGSTTMQPIEASQRHQFSYFPGEATNYYQENPKRTKFQKPIVDNKVVVRTSLSCDQPSLDADQGSIDPRYSSSSLRKYCWDDDDDDDMPEWCPPDLEHVDRTQATTAVNLSSPVHNWDLEFARRRSFISPLSTSSCPPGIHSLPRGYLHGRQGSSPLNHNPTAPVHTRSAAGFDHSIQRTPLVQHVTNLSGYQTSMSNKIPSDIGNRFRRP</sequence>
<organism evidence="4 5">
    <name type="scientific">Musa acuminata subsp. malaccensis</name>
    <name type="common">Wild banana</name>
    <name type="synonym">Musa malaccensis</name>
    <dbReference type="NCBI Taxonomy" id="214687"/>
    <lineage>
        <taxon>Eukaryota</taxon>
        <taxon>Viridiplantae</taxon>
        <taxon>Streptophyta</taxon>
        <taxon>Embryophyta</taxon>
        <taxon>Tracheophyta</taxon>
        <taxon>Spermatophyta</taxon>
        <taxon>Magnoliopsida</taxon>
        <taxon>Liliopsida</taxon>
        <taxon>Zingiberales</taxon>
        <taxon>Musaceae</taxon>
        <taxon>Musa</taxon>
    </lineage>
</organism>
<proteinExistence type="predicted"/>
<feature type="compositionally biased region" description="Basic and acidic residues" evidence="1">
    <location>
        <begin position="553"/>
        <end position="565"/>
    </location>
</feature>
<feature type="compositionally biased region" description="Polar residues" evidence="1">
    <location>
        <begin position="713"/>
        <end position="723"/>
    </location>
</feature>
<evidence type="ECO:0000259" key="2">
    <source>
        <dbReference type="Pfam" id="PF07744"/>
    </source>
</evidence>
<feature type="domain" description="Spen paralogue and orthologue SPOC C-terminal" evidence="2">
    <location>
        <begin position="331"/>
        <end position="477"/>
    </location>
</feature>
<dbReference type="InParanoid" id="A0A804KAG1"/>
<feature type="region of interest" description="Disordered" evidence="1">
    <location>
        <begin position="281"/>
        <end position="309"/>
    </location>
</feature>
<evidence type="ECO:0000256" key="1">
    <source>
        <dbReference type="SAM" id="MobiDB-lite"/>
    </source>
</evidence>
<feature type="region of interest" description="Disordered" evidence="1">
    <location>
        <begin position="710"/>
        <end position="731"/>
    </location>
</feature>
<dbReference type="EnsemblPlants" id="Ma08_t24970.1">
    <property type="protein sequence ID" value="Ma08_p24970.1"/>
    <property type="gene ID" value="Ma08_g24970"/>
</dbReference>
<dbReference type="EMBL" id="HG996472">
    <property type="protein sequence ID" value="CAG1832664.1"/>
    <property type="molecule type" value="Genomic_DNA"/>
</dbReference>
<evidence type="ECO:0000313" key="3">
    <source>
        <dbReference type="EMBL" id="CAG1832664.1"/>
    </source>
</evidence>
<evidence type="ECO:0000313" key="5">
    <source>
        <dbReference type="Proteomes" id="UP000012960"/>
    </source>
</evidence>
<protein>
    <submittedName>
        <fullName evidence="3">(wild Malaysian banana) hypothetical protein</fullName>
    </submittedName>
</protein>
<feature type="region of interest" description="Disordered" evidence="1">
    <location>
        <begin position="682"/>
        <end position="701"/>
    </location>
</feature>
<keyword evidence="5" id="KW-1185">Reference proteome</keyword>
<dbReference type="Proteomes" id="UP000012960">
    <property type="component" value="Unplaced"/>
</dbReference>
<feature type="region of interest" description="Disordered" evidence="1">
    <location>
        <begin position="542"/>
        <end position="566"/>
    </location>
</feature>
<dbReference type="Gramene" id="Ma08_t24970.1">
    <property type="protein sequence ID" value="Ma08_p24970.1"/>
    <property type="gene ID" value="Ma08_g24970"/>
</dbReference>
<dbReference type="GO" id="GO:0005634">
    <property type="term" value="C:nucleus"/>
    <property type="evidence" value="ECO:0000318"/>
    <property type="project" value="GO_Central"/>
</dbReference>
<dbReference type="PANTHER" id="PTHR11477:SF37">
    <property type="entry name" value="SPEN PARALOGUE AND ORTHOLOGUE SPOC C-TERMINAL DOMAIN-CONTAINING PROTEIN"/>
    <property type="match status" value="1"/>
</dbReference>
<gene>
    <name evidence="3" type="ORF">GSMUA_85840.1</name>
</gene>
<name>A0A804KAG1_MUSAM</name>
<dbReference type="KEGG" id="mus:103996381"/>
<dbReference type="InterPro" id="IPR012921">
    <property type="entry name" value="SPOC_C"/>
</dbReference>
<dbReference type="PANTHER" id="PTHR11477">
    <property type="entry name" value="TRANSCRIPTION FACTOR S-II ZINC FINGER DOMAIN-CONTAINING PROTEIN"/>
    <property type="match status" value="1"/>
</dbReference>
<feature type="region of interest" description="Disordered" evidence="1">
    <location>
        <begin position="636"/>
        <end position="677"/>
    </location>
</feature>
<dbReference type="GO" id="GO:0006357">
    <property type="term" value="P:regulation of transcription by RNA polymerase II"/>
    <property type="evidence" value="ECO:0000318"/>
    <property type="project" value="GO_Central"/>
</dbReference>
<dbReference type="OrthoDB" id="755236at2759"/>
<evidence type="ECO:0000313" key="4">
    <source>
        <dbReference type="EnsemblPlants" id="Ma08_p24970.1"/>
    </source>
</evidence>
<reference evidence="4" key="2">
    <citation type="submission" date="2021-05" db="UniProtKB">
        <authorList>
            <consortium name="EnsemblPlants"/>
        </authorList>
    </citation>
    <scope>IDENTIFICATION</scope>
    <source>
        <strain evidence="4">subsp. malaccensis</strain>
    </source>
</reference>
<feature type="compositionally biased region" description="Polar residues" evidence="1">
    <location>
        <begin position="682"/>
        <end position="697"/>
    </location>
</feature>
<dbReference type="Pfam" id="PF07744">
    <property type="entry name" value="SPOC"/>
    <property type="match status" value="1"/>
</dbReference>
<reference evidence="3" key="1">
    <citation type="submission" date="2021-03" db="EMBL/GenBank/DDBJ databases">
        <authorList>
            <consortium name="Genoscope - CEA"/>
            <person name="William W."/>
        </authorList>
    </citation>
    <scope>NUCLEOTIDE SEQUENCE</scope>
    <source>
        <strain evidence="3">Doubled-haploid Pahang</strain>
    </source>
</reference>